<sequence length="482" mass="54708">MTDPARILRAVLRTELTAFIHRTFQALEPGTPYQHSWHHDHLAWQLKRIARGDIKRLIINVPPRSMKSIAVSVAFSAWFLGHAPSRRIIAVSYAADLARKLSQDTRTVMESAWFQELFPDCRLVPGRQRDMELTTTRRGGRLAVGLGGSLTGRGADIILIDDPMKAIDAFSAAERRRVIEFYEGTLVSRLNDKANGAIVIVMQRLHDDDLCGHLRERAPEEWEVVELPAIAVRAESFQLSDRPDGVYSRSRGEVLQPGREPLDVLEGLRRQLGTLTFSAQYQQAPVPAEGNVIRRDWLRFYEDGEDPETFERVVVSWDTASTLGEASDWSAGTVWGVLGLDYYLLDIVRERLEAPELRREIVSLSRHWRANATLIEDTELGRALHQDLRRTGDLSTLLHRSRYDKEARLLAQAARFEAGQVHLPSDAPWLAAYIAELMAFPNGRHDDQVDSTSQALDYLTARALPPPPLQRRNLVRRDVERR</sequence>
<dbReference type="InterPro" id="IPR035421">
    <property type="entry name" value="Terminase_6C"/>
</dbReference>
<evidence type="ECO:0000259" key="2">
    <source>
        <dbReference type="Pfam" id="PF17289"/>
    </source>
</evidence>
<evidence type="ECO:0000313" key="3">
    <source>
        <dbReference type="EMBL" id="GLS70246.1"/>
    </source>
</evidence>
<reference evidence="4" key="1">
    <citation type="journal article" date="2019" name="Int. J. Syst. Evol. Microbiol.">
        <title>The Global Catalogue of Microorganisms (GCM) 10K type strain sequencing project: providing services to taxonomists for standard genome sequencing and annotation.</title>
        <authorList>
            <consortium name="The Broad Institute Genomics Platform"/>
            <consortium name="The Broad Institute Genome Sequencing Center for Infectious Disease"/>
            <person name="Wu L."/>
            <person name="Ma J."/>
        </authorList>
    </citation>
    <scope>NUCLEOTIDE SEQUENCE [LARGE SCALE GENOMIC DNA]</scope>
    <source>
        <strain evidence="4">NBRC 103632</strain>
    </source>
</reference>
<name>A0AA37TIJ0_9HYPH</name>
<dbReference type="NCBIfam" id="TIGR01630">
    <property type="entry name" value="psiM2_ORF9"/>
    <property type="match status" value="1"/>
</dbReference>
<protein>
    <recommendedName>
        <fullName evidence="2">Terminase large subunit gp17-like C-terminal domain-containing protein</fullName>
    </recommendedName>
</protein>
<comment type="caution">
    <text evidence="3">The sequence shown here is derived from an EMBL/GenBank/DDBJ whole genome shotgun (WGS) entry which is preliminary data.</text>
</comment>
<dbReference type="Proteomes" id="UP001157440">
    <property type="component" value="Unassembled WGS sequence"/>
</dbReference>
<keyword evidence="1" id="KW-1188">Viral release from host cell</keyword>
<evidence type="ECO:0000313" key="4">
    <source>
        <dbReference type="Proteomes" id="UP001157440"/>
    </source>
</evidence>
<organism evidence="3 4">
    <name type="scientific">Methylobacterium tardum</name>
    <dbReference type="NCBI Taxonomy" id="374432"/>
    <lineage>
        <taxon>Bacteria</taxon>
        <taxon>Pseudomonadati</taxon>
        <taxon>Pseudomonadota</taxon>
        <taxon>Alphaproteobacteria</taxon>
        <taxon>Hyphomicrobiales</taxon>
        <taxon>Methylobacteriaceae</taxon>
        <taxon>Methylobacterium</taxon>
    </lineage>
</organism>
<accession>A0AA37TIJ0</accession>
<gene>
    <name evidence="3" type="ORF">GCM10007890_22590</name>
</gene>
<evidence type="ECO:0000256" key="1">
    <source>
        <dbReference type="ARBA" id="ARBA00022612"/>
    </source>
</evidence>
<keyword evidence="4" id="KW-1185">Reference proteome</keyword>
<dbReference type="RefSeq" id="WP_238200169.1">
    <property type="nucleotide sequence ID" value="NZ_BPQZ01000065.1"/>
</dbReference>
<dbReference type="InterPro" id="IPR006517">
    <property type="entry name" value="Phage_terminase_lsu-like_C"/>
</dbReference>
<dbReference type="AlphaFoldDB" id="A0AA37TIJ0"/>
<dbReference type="Pfam" id="PF17289">
    <property type="entry name" value="Terminase_6C"/>
    <property type="match status" value="1"/>
</dbReference>
<feature type="domain" description="Terminase large subunit gp17-like C-terminal" evidence="2">
    <location>
        <begin position="316"/>
        <end position="457"/>
    </location>
</feature>
<dbReference type="EMBL" id="BSPL01000014">
    <property type="protein sequence ID" value="GLS70246.1"/>
    <property type="molecule type" value="Genomic_DNA"/>
</dbReference>
<dbReference type="Gene3D" id="3.30.420.240">
    <property type="match status" value="1"/>
</dbReference>
<proteinExistence type="predicted"/>